<dbReference type="VEuPathDB" id="FungiDB:FUN_007081"/>
<evidence type="ECO:0000313" key="3">
    <source>
        <dbReference type="Proteomes" id="UP000234323"/>
    </source>
</evidence>
<dbReference type="CDD" id="cd09917">
    <property type="entry name" value="F-box_SF"/>
    <property type="match status" value="1"/>
</dbReference>
<dbReference type="SMART" id="SM00256">
    <property type="entry name" value="FBOX"/>
    <property type="match status" value="1"/>
</dbReference>
<proteinExistence type="predicted"/>
<evidence type="ECO:0000259" key="1">
    <source>
        <dbReference type="PROSITE" id="PS50181"/>
    </source>
</evidence>
<feature type="domain" description="F-box" evidence="1">
    <location>
        <begin position="20"/>
        <end position="72"/>
    </location>
</feature>
<dbReference type="Pfam" id="PF00646">
    <property type="entry name" value="F-box"/>
    <property type="match status" value="1"/>
</dbReference>
<dbReference type="VEuPathDB" id="FungiDB:RhiirFUN_009653"/>
<keyword evidence="3" id="KW-1185">Reference proteome</keyword>
<dbReference type="InterPro" id="IPR036047">
    <property type="entry name" value="F-box-like_dom_sf"/>
</dbReference>
<organism evidence="2 3">
    <name type="scientific">Rhizophagus irregularis</name>
    <dbReference type="NCBI Taxonomy" id="588596"/>
    <lineage>
        <taxon>Eukaryota</taxon>
        <taxon>Fungi</taxon>
        <taxon>Fungi incertae sedis</taxon>
        <taxon>Mucoromycota</taxon>
        <taxon>Glomeromycotina</taxon>
        <taxon>Glomeromycetes</taxon>
        <taxon>Glomerales</taxon>
        <taxon>Glomeraceae</taxon>
        <taxon>Rhizophagus</taxon>
    </lineage>
</organism>
<gene>
    <name evidence="2" type="ORF">RhiirA4_544480</name>
</gene>
<protein>
    <recommendedName>
        <fullName evidence="1">F-box domain-containing protein</fullName>
    </recommendedName>
</protein>
<dbReference type="PROSITE" id="PS50181">
    <property type="entry name" value="FBOX"/>
    <property type="match status" value="1"/>
</dbReference>
<dbReference type="Gene3D" id="1.20.1280.50">
    <property type="match status" value="1"/>
</dbReference>
<dbReference type="EMBL" id="LLXI01000619">
    <property type="protein sequence ID" value="PKY48230.1"/>
    <property type="molecule type" value="Genomic_DNA"/>
</dbReference>
<accession>A0A2I1GNP3</accession>
<dbReference type="Proteomes" id="UP000234323">
    <property type="component" value="Unassembled WGS sequence"/>
</dbReference>
<dbReference type="VEuPathDB" id="FungiDB:RhiirA1_439302"/>
<sequence>MEDNLCKFILNKLTDINESKLTLTQIPPEILEIICGYLCPKDLFSLTLVCKKLKNFLWSFDSNMTQRIWRNSRIRWSTFVEYKGVPPPSEEIMSQQKCIWLIDLVDACQICGDKRKDGSRIYWPFKLYSCKNCIDSRVISFESAIQKGISGSVFYSLPCIFLYNEHGVDRYCLESDVLKTQREYESINVEKREEWIKEKIGDQFKVNDLLIQYTQREESRIRKEKPKCRPGRATRMISNNYYY</sequence>
<dbReference type="OrthoDB" id="2322499at2759"/>
<comment type="caution">
    <text evidence="2">The sequence shown here is derived from an EMBL/GenBank/DDBJ whole genome shotgun (WGS) entry which is preliminary data.</text>
</comment>
<reference evidence="2 3" key="1">
    <citation type="submission" date="2015-10" db="EMBL/GenBank/DDBJ databases">
        <title>Genome analyses suggest a sexual origin of heterokaryosis in a supposedly ancient asexual fungus.</title>
        <authorList>
            <person name="Ropars J."/>
            <person name="Sedzielewska K."/>
            <person name="Noel J."/>
            <person name="Charron P."/>
            <person name="Farinelli L."/>
            <person name="Marton T."/>
            <person name="Kruger M."/>
            <person name="Pelin A."/>
            <person name="Brachmann A."/>
            <person name="Corradi N."/>
        </authorList>
    </citation>
    <scope>NUCLEOTIDE SEQUENCE [LARGE SCALE GENOMIC DNA]</scope>
    <source>
        <strain evidence="2 3">A4</strain>
    </source>
</reference>
<name>A0A2I1GNP3_9GLOM</name>
<dbReference type="SUPFAM" id="SSF81383">
    <property type="entry name" value="F-box domain"/>
    <property type="match status" value="1"/>
</dbReference>
<dbReference type="AlphaFoldDB" id="A0A2I1GNP3"/>
<dbReference type="InterPro" id="IPR001810">
    <property type="entry name" value="F-box_dom"/>
</dbReference>
<evidence type="ECO:0000313" key="2">
    <source>
        <dbReference type="EMBL" id="PKY48230.1"/>
    </source>
</evidence>